<dbReference type="GO" id="GO:0061504">
    <property type="term" value="P:cyclic threonylcarbamoyladenosine biosynthetic process"/>
    <property type="evidence" value="ECO:0007669"/>
    <property type="project" value="TreeGrafter"/>
</dbReference>
<sequence>MNTRYSRNRIYVTPAEQELIKDYPILLAGAGIGSAIAECALRFGFENITIIDGDQVEMSNLNRQNYVEKDIATAKVDAIKKRLLSINEKAKIKVHNCFLTTDNVEKYVAECKVAINALDFSSDIPLVFDEVCQRNHITVMHPYNLGWGGLVTIISPNGLSLKSITKKGKEFNELRMIEYISNYMKFWGEPQLWIDEVLREYLSEREKLSPPQLSIGLWMVASMCTHLLFKIVTKQELKIFPEFYFSSINES</sequence>
<dbReference type="GO" id="GO:0061503">
    <property type="term" value="F:tRNA threonylcarbamoyladenosine dehydratase"/>
    <property type="evidence" value="ECO:0007669"/>
    <property type="project" value="TreeGrafter"/>
</dbReference>
<dbReference type="STRING" id="1349785.GCA_000509405_00695"/>
<dbReference type="InterPro" id="IPR045886">
    <property type="entry name" value="ThiF/MoeB/HesA"/>
</dbReference>
<dbReference type="KEGG" id="tmar:MARIT_0661"/>
<dbReference type="InterPro" id="IPR000594">
    <property type="entry name" value="ThiF_NAD_FAD-bd"/>
</dbReference>
<dbReference type="Pfam" id="PF00899">
    <property type="entry name" value="ThiF"/>
    <property type="match status" value="1"/>
</dbReference>
<evidence type="ECO:0000313" key="2">
    <source>
        <dbReference type="EMBL" id="SFZ80539.1"/>
    </source>
</evidence>
<dbReference type="Proteomes" id="UP000231564">
    <property type="component" value="Chromosome MARIT"/>
</dbReference>
<dbReference type="OrthoDB" id="9804286at2"/>
<evidence type="ECO:0000313" key="3">
    <source>
        <dbReference type="Proteomes" id="UP000231564"/>
    </source>
</evidence>
<dbReference type="CDD" id="cd01483">
    <property type="entry name" value="E1_enzyme_family"/>
    <property type="match status" value="1"/>
</dbReference>
<proteinExistence type="predicted"/>
<keyword evidence="3" id="KW-1185">Reference proteome</keyword>
<dbReference type="AlphaFoldDB" id="A0A2H1E7A3"/>
<dbReference type="EMBL" id="LT634361">
    <property type="protein sequence ID" value="SFZ80539.1"/>
    <property type="molecule type" value="Genomic_DNA"/>
</dbReference>
<evidence type="ECO:0000259" key="1">
    <source>
        <dbReference type="Pfam" id="PF00899"/>
    </source>
</evidence>
<protein>
    <submittedName>
        <fullName evidence="2">UBA/THIF-type NAD/FAD binding protein</fullName>
    </submittedName>
</protein>
<reference evidence="2 3" key="1">
    <citation type="submission" date="2016-11" db="EMBL/GenBank/DDBJ databases">
        <authorList>
            <person name="Jaros S."/>
            <person name="Januszkiewicz K."/>
            <person name="Wedrychowicz H."/>
        </authorList>
    </citation>
    <scope>NUCLEOTIDE SEQUENCE [LARGE SCALE GENOMIC DNA]</scope>
    <source>
        <strain evidence="2">NCIMB 2154T</strain>
    </source>
</reference>
<dbReference type="RefSeq" id="WP_024741957.1">
    <property type="nucleotide sequence ID" value="NZ_BAUG01000041.1"/>
</dbReference>
<dbReference type="SUPFAM" id="SSF69572">
    <property type="entry name" value="Activating enzymes of the ubiquitin-like proteins"/>
    <property type="match status" value="1"/>
</dbReference>
<name>A0A2H1E7A3_9FLAO</name>
<accession>A0A2H1E7A3</accession>
<dbReference type="PANTHER" id="PTHR43267:SF1">
    <property type="entry name" value="TRNA THREONYLCARBAMOYLADENOSINE DEHYDRATASE"/>
    <property type="match status" value="1"/>
</dbReference>
<gene>
    <name evidence="2" type="ORF">MARIT_0661</name>
</gene>
<dbReference type="Gene3D" id="3.40.50.720">
    <property type="entry name" value="NAD(P)-binding Rossmann-like Domain"/>
    <property type="match status" value="1"/>
</dbReference>
<dbReference type="InterPro" id="IPR035985">
    <property type="entry name" value="Ubiquitin-activating_enz"/>
</dbReference>
<dbReference type="PANTHER" id="PTHR43267">
    <property type="entry name" value="TRNA THREONYLCARBAMOYLADENOSINE DEHYDRATASE"/>
    <property type="match status" value="1"/>
</dbReference>
<feature type="domain" description="THIF-type NAD/FAD binding fold" evidence="1">
    <location>
        <begin position="5"/>
        <end position="240"/>
    </location>
</feature>
<dbReference type="GeneID" id="47722246"/>
<dbReference type="GO" id="GO:0008641">
    <property type="term" value="F:ubiquitin-like modifier activating enzyme activity"/>
    <property type="evidence" value="ECO:0007669"/>
    <property type="project" value="InterPro"/>
</dbReference>
<organism evidence="2 3">
    <name type="scientific">Tenacibaculum maritimum NCIMB 2154</name>
    <dbReference type="NCBI Taxonomy" id="1349785"/>
    <lineage>
        <taxon>Bacteria</taxon>
        <taxon>Pseudomonadati</taxon>
        <taxon>Bacteroidota</taxon>
        <taxon>Flavobacteriia</taxon>
        <taxon>Flavobacteriales</taxon>
        <taxon>Flavobacteriaceae</taxon>
        <taxon>Tenacibaculum</taxon>
    </lineage>
</organism>